<name>A0A2M4C968_9DIPT</name>
<keyword evidence="1" id="KW-0732">Signal</keyword>
<dbReference type="AlphaFoldDB" id="A0A2M4C968"/>
<sequence length="97" mass="11371">MIPGSPLLLLAVIGVRCDVQVVRLLNVVFDRLLRRPIELAQIADRFRNEPRKVTVVRHIYDAALRRRRRLVRVQTLVVHLDHRRQDRDPCCCCCCCN</sequence>
<organism evidence="2">
    <name type="scientific">Anopheles marajoara</name>
    <dbReference type="NCBI Taxonomy" id="58244"/>
    <lineage>
        <taxon>Eukaryota</taxon>
        <taxon>Metazoa</taxon>
        <taxon>Ecdysozoa</taxon>
        <taxon>Arthropoda</taxon>
        <taxon>Hexapoda</taxon>
        <taxon>Insecta</taxon>
        <taxon>Pterygota</taxon>
        <taxon>Neoptera</taxon>
        <taxon>Endopterygota</taxon>
        <taxon>Diptera</taxon>
        <taxon>Nematocera</taxon>
        <taxon>Culicoidea</taxon>
        <taxon>Culicidae</taxon>
        <taxon>Anophelinae</taxon>
        <taxon>Anopheles</taxon>
    </lineage>
</organism>
<reference evidence="2" key="1">
    <citation type="submission" date="2018-01" db="EMBL/GenBank/DDBJ databases">
        <title>An insight into the sialome of Amazonian anophelines.</title>
        <authorList>
            <person name="Ribeiro J.M."/>
            <person name="Scarpassa V."/>
            <person name="Calvo E."/>
        </authorList>
    </citation>
    <scope>NUCLEOTIDE SEQUENCE</scope>
    <source>
        <tissue evidence="2">Salivary glands</tissue>
    </source>
</reference>
<dbReference type="EMBL" id="GGFJ01012668">
    <property type="protein sequence ID" value="MBW61809.1"/>
    <property type="molecule type" value="Transcribed_RNA"/>
</dbReference>
<feature type="signal peptide" evidence="1">
    <location>
        <begin position="1"/>
        <end position="17"/>
    </location>
</feature>
<accession>A0A2M4C968</accession>
<feature type="chain" id="PRO_5014863123" evidence="1">
    <location>
        <begin position="18"/>
        <end position="97"/>
    </location>
</feature>
<evidence type="ECO:0000313" key="2">
    <source>
        <dbReference type="EMBL" id="MBW61809.1"/>
    </source>
</evidence>
<protein>
    <submittedName>
        <fullName evidence="2">Putative secreted protein</fullName>
    </submittedName>
</protein>
<proteinExistence type="predicted"/>
<evidence type="ECO:0000256" key="1">
    <source>
        <dbReference type="SAM" id="SignalP"/>
    </source>
</evidence>